<evidence type="ECO:0000256" key="11">
    <source>
        <dbReference type="SAM" id="MobiDB-lite"/>
    </source>
</evidence>
<comment type="caution">
    <text evidence="13">The sequence shown here is derived from an EMBL/GenBank/DDBJ whole genome shotgun (WGS) entry which is preliminary data.</text>
</comment>
<sequence>MSSNASSTERSTLLAAEAVSMTSPNRLTSLGTSVFLTPPSVEHRSTTSDLGSSNLPLPSGVQDLANVVVPVGPTEARMSNSHSYMMRPLEIVESIKGLHELHQQGGLTKEEFAQAKQQILDSGTSSASTYKSKSKRSRGRHHRRRGRRSRNSSQSTHDARSNTSIGADTKPVSHRSRRSSSSSSSSSSKSSSSSSSSSDRFIIVPRSNVWRPLNDRIEDGLLAQHSAEGHRAHGKCSDAPRLTHSPLLSSACAVVGVGDGEKGTQEAYCTSTRQRNGYQAIPSQDPLTSNRAGTTAASTSALATAPSTKDNFLASPSGSVARYAISTTVPDGPGKAKYGAFLHRDDGARAGVPAPHLHAVLNKEDVVCIQYFNSRGGSGNRFRDVELHTSQLRDPIFVHKGQTQVMPTKSRASTTKPGLDDTVMAMPTQGSQVFQLGEMTLKERRTWEERTTTHPSSSTSRRAKSSYFEQSFNWYWVDVTGRDASQQQYNATLRYLTDRFKLCESFLVDREHTLVLPQVCESPIYAGQYLLNLRVATDKIAISDDSVMELTNRWIIVVDLKQHIVITLHRVDTPSMANLRLQWKRVIENSNVSFQEFLLKIIDDAIYTYHLSLDVHTALLEKCEAKLFVGTPSVTTPEACGHYIDTRILHHFAGSSRSPFLRRLLDEQDRSPMNKGEMNSFLHHLHRRTSVQHRVINVTQAVLAKAFTKLRLCSREMAGQMCSSCIEVSDRAMEVRDDAKRLLNLHISLQSFRTTELMAVLTRVTMLFTPVTFLAGVYGMNFQKNFPELTWNYGYAFFWGMCVTLVIAMHLLFVREH</sequence>
<comment type="subcellular location">
    <subcellularLocation>
        <location evidence="1">Cell membrane</location>
        <topology evidence="1">Multi-pass membrane protein</topology>
    </subcellularLocation>
</comment>
<keyword evidence="8 12" id="KW-1133">Transmembrane helix</keyword>
<comment type="similarity">
    <text evidence="2">Belongs to the CorA metal ion transporter (MIT) (TC 1.A.35) family.</text>
</comment>
<dbReference type="FunFam" id="1.20.58.340:FF:000001">
    <property type="entry name" value="Magnesium transport protein CorA"/>
    <property type="match status" value="1"/>
</dbReference>
<keyword evidence="6 12" id="KW-0812">Transmembrane</keyword>
<keyword evidence="5" id="KW-0997">Cell inner membrane</keyword>
<dbReference type="InterPro" id="IPR002523">
    <property type="entry name" value="MgTranspt_CorA/ZnTranspt_ZntB"/>
</dbReference>
<dbReference type="AlphaFoldDB" id="A0A640KHS9"/>
<feature type="compositionally biased region" description="Low complexity" evidence="11">
    <location>
        <begin position="179"/>
        <end position="198"/>
    </location>
</feature>
<keyword evidence="14" id="KW-1185">Reference proteome</keyword>
<dbReference type="Proteomes" id="UP000419144">
    <property type="component" value="Unassembled WGS sequence"/>
</dbReference>
<dbReference type="SUPFAM" id="SSF144083">
    <property type="entry name" value="Magnesium transport protein CorA, transmembrane region"/>
    <property type="match status" value="1"/>
</dbReference>
<gene>
    <name evidence="13" type="ORF">LtaPh_1512200</name>
</gene>
<dbReference type="Pfam" id="PF01544">
    <property type="entry name" value="CorA"/>
    <property type="match status" value="1"/>
</dbReference>
<evidence type="ECO:0000256" key="4">
    <source>
        <dbReference type="ARBA" id="ARBA00022475"/>
    </source>
</evidence>
<evidence type="ECO:0000256" key="8">
    <source>
        <dbReference type="ARBA" id="ARBA00022989"/>
    </source>
</evidence>
<evidence type="ECO:0000256" key="5">
    <source>
        <dbReference type="ARBA" id="ARBA00022519"/>
    </source>
</evidence>
<dbReference type="SUPFAM" id="SSF143865">
    <property type="entry name" value="CorA soluble domain-like"/>
    <property type="match status" value="1"/>
</dbReference>
<protein>
    <submittedName>
        <fullName evidence="13">Cation transporter, putative</fullName>
    </submittedName>
</protein>
<keyword evidence="7" id="KW-0460">Magnesium</keyword>
<keyword evidence="10 12" id="KW-0472">Membrane</keyword>
<dbReference type="OrthoDB" id="165352at2759"/>
<dbReference type="Gene3D" id="1.20.58.340">
    <property type="entry name" value="Magnesium transport protein CorA, transmembrane region"/>
    <property type="match status" value="1"/>
</dbReference>
<feature type="transmembrane region" description="Helical" evidence="12">
    <location>
        <begin position="760"/>
        <end position="781"/>
    </location>
</feature>
<evidence type="ECO:0000313" key="13">
    <source>
        <dbReference type="EMBL" id="GET87317.1"/>
    </source>
</evidence>
<accession>A0A640KHS9</accession>
<dbReference type="InterPro" id="IPR045863">
    <property type="entry name" value="CorA_TM1_TM2"/>
</dbReference>
<proteinExistence type="inferred from homology"/>
<feature type="transmembrane region" description="Helical" evidence="12">
    <location>
        <begin position="793"/>
        <end position="814"/>
    </location>
</feature>
<feature type="region of interest" description="Disordered" evidence="11">
    <location>
        <begin position="118"/>
        <end position="200"/>
    </location>
</feature>
<keyword evidence="4" id="KW-1003">Cell membrane</keyword>
<dbReference type="GO" id="GO:0050897">
    <property type="term" value="F:cobalt ion binding"/>
    <property type="evidence" value="ECO:0007669"/>
    <property type="project" value="TreeGrafter"/>
</dbReference>
<dbReference type="GO" id="GO:0005886">
    <property type="term" value="C:plasma membrane"/>
    <property type="evidence" value="ECO:0007669"/>
    <property type="project" value="UniProtKB-SubCell"/>
</dbReference>
<evidence type="ECO:0000256" key="6">
    <source>
        <dbReference type="ARBA" id="ARBA00022692"/>
    </source>
</evidence>
<evidence type="ECO:0000313" key="14">
    <source>
        <dbReference type="Proteomes" id="UP000419144"/>
    </source>
</evidence>
<dbReference type="PANTHER" id="PTHR46494:SF1">
    <property type="entry name" value="CORA FAMILY METAL ION TRANSPORTER (EUROFUNG)"/>
    <property type="match status" value="1"/>
</dbReference>
<organism evidence="13 14">
    <name type="scientific">Leishmania tarentolae</name>
    <name type="common">Sauroleishmania tarentolae</name>
    <dbReference type="NCBI Taxonomy" id="5689"/>
    <lineage>
        <taxon>Eukaryota</taxon>
        <taxon>Discoba</taxon>
        <taxon>Euglenozoa</taxon>
        <taxon>Kinetoplastea</taxon>
        <taxon>Metakinetoplastina</taxon>
        <taxon>Trypanosomatida</taxon>
        <taxon>Trypanosomatidae</taxon>
        <taxon>Leishmaniinae</taxon>
        <taxon>Leishmania</taxon>
        <taxon>lizard Leishmania</taxon>
    </lineage>
</organism>
<feature type="compositionally biased region" description="Polar residues" evidence="11">
    <location>
        <begin position="277"/>
        <end position="287"/>
    </location>
</feature>
<evidence type="ECO:0000256" key="1">
    <source>
        <dbReference type="ARBA" id="ARBA00004651"/>
    </source>
</evidence>
<dbReference type="EMBL" id="BLBS01000019">
    <property type="protein sequence ID" value="GET87317.1"/>
    <property type="molecule type" value="Genomic_DNA"/>
</dbReference>
<feature type="compositionally biased region" description="Low complexity" evidence="11">
    <location>
        <begin position="122"/>
        <end position="131"/>
    </location>
</feature>
<evidence type="ECO:0000256" key="2">
    <source>
        <dbReference type="ARBA" id="ARBA00009765"/>
    </source>
</evidence>
<feature type="compositionally biased region" description="Low complexity" evidence="11">
    <location>
        <begin position="288"/>
        <end position="301"/>
    </location>
</feature>
<evidence type="ECO:0000256" key="3">
    <source>
        <dbReference type="ARBA" id="ARBA00022448"/>
    </source>
</evidence>
<name>A0A640KHS9_LEITA</name>
<evidence type="ECO:0000256" key="12">
    <source>
        <dbReference type="SAM" id="Phobius"/>
    </source>
</evidence>
<feature type="compositionally biased region" description="Basic residues" evidence="11">
    <location>
        <begin position="132"/>
        <end position="150"/>
    </location>
</feature>
<dbReference type="GO" id="GO:0000287">
    <property type="term" value="F:magnesium ion binding"/>
    <property type="evidence" value="ECO:0007669"/>
    <property type="project" value="TreeGrafter"/>
</dbReference>
<evidence type="ECO:0000256" key="10">
    <source>
        <dbReference type="ARBA" id="ARBA00023136"/>
    </source>
</evidence>
<dbReference type="PANTHER" id="PTHR46494">
    <property type="entry name" value="CORA FAMILY METAL ION TRANSPORTER (EUROFUNG)"/>
    <property type="match status" value="1"/>
</dbReference>
<dbReference type="GO" id="GO:0015087">
    <property type="term" value="F:cobalt ion transmembrane transporter activity"/>
    <property type="evidence" value="ECO:0007669"/>
    <property type="project" value="TreeGrafter"/>
</dbReference>
<evidence type="ECO:0000256" key="7">
    <source>
        <dbReference type="ARBA" id="ARBA00022842"/>
    </source>
</evidence>
<dbReference type="VEuPathDB" id="TriTrypDB:LtaPh_1512200"/>
<keyword evidence="9" id="KW-0406">Ion transport</keyword>
<evidence type="ECO:0000256" key="9">
    <source>
        <dbReference type="ARBA" id="ARBA00023065"/>
    </source>
</evidence>
<dbReference type="GO" id="GO:0015095">
    <property type="term" value="F:magnesium ion transmembrane transporter activity"/>
    <property type="evidence" value="ECO:0007669"/>
    <property type="project" value="TreeGrafter"/>
</dbReference>
<reference evidence="13" key="1">
    <citation type="submission" date="2019-11" db="EMBL/GenBank/DDBJ databases">
        <title>Leishmania tarentolae CDS.</title>
        <authorList>
            <person name="Goto Y."/>
            <person name="Yamagishi J."/>
        </authorList>
    </citation>
    <scope>NUCLEOTIDE SEQUENCE [LARGE SCALE GENOMIC DNA]</scope>
    <source>
        <strain evidence="13">Parrot Tar II</strain>
    </source>
</reference>
<keyword evidence="3" id="KW-0813">Transport</keyword>
<feature type="region of interest" description="Disordered" evidence="11">
    <location>
        <begin position="277"/>
        <end position="301"/>
    </location>
</feature>
<dbReference type="InterPro" id="IPR045861">
    <property type="entry name" value="CorA_cytoplasmic_dom"/>
</dbReference>